<keyword evidence="1 2" id="KW-0728">SH3 domain</keyword>
<feature type="compositionally biased region" description="Polar residues" evidence="3">
    <location>
        <begin position="446"/>
        <end position="458"/>
    </location>
</feature>
<feature type="region of interest" description="Disordered" evidence="3">
    <location>
        <begin position="446"/>
        <end position="465"/>
    </location>
</feature>
<dbReference type="InterPro" id="IPR013761">
    <property type="entry name" value="SAM/pointed_sf"/>
</dbReference>
<feature type="compositionally biased region" description="Polar residues" evidence="3">
    <location>
        <begin position="164"/>
        <end position="187"/>
    </location>
</feature>
<feature type="region of interest" description="Disordered" evidence="3">
    <location>
        <begin position="475"/>
        <end position="657"/>
    </location>
</feature>
<organism evidence="7 8">
    <name type="scientific">Carpinus fangiana</name>
    <dbReference type="NCBI Taxonomy" id="176857"/>
    <lineage>
        <taxon>Eukaryota</taxon>
        <taxon>Viridiplantae</taxon>
        <taxon>Streptophyta</taxon>
        <taxon>Embryophyta</taxon>
        <taxon>Tracheophyta</taxon>
        <taxon>Spermatophyta</taxon>
        <taxon>Magnoliopsida</taxon>
        <taxon>eudicotyledons</taxon>
        <taxon>Gunneridae</taxon>
        <taxon>Pentapetalae</taxon>
        <taxon>rosids</taxon>
        <taxon>fabids</taxon>
        <taxon>Fagales</taxon>
        <taxon>Betulaceae</taxon>
        <taxon>Carpinus</taxon>
    </lineage>
</organism>
<evidence type="ECO:0000259" key="5">
    <source>
        <dbReference type="PROSITE" id="PS50003"/>
    </source>
</evidence>
<dbReference type="InterPro" id="IPR001849">
    <property type="entry name" value="PH_domain"/>
</dbReference>
<feature type="compositionally biased region" description="Low complexity" evidence="3">
    <location>
        <begin position="774"/>
        <end position="786"/>
    </location>
</feature>
<dbReference type="InterPro" id="IPR001660">
    <property type="entry name" value="SAM"/>
</dbReference>
<dbReference type="Proteomes" id="UP000327013">
    <property type="component" value="Unassembled WGS sequence"/>
</dbReference>
<dbReference type="InterPro" id="IPR037370">
    <property type="entry name" value="Pleckstrin"/>
</dbReference>
<dbReference type="Gene3D" id="2.30.29.30">
    <property type="entry name" value="Pleckstrin-homology domain (PH domain)/Phosphotyrosine-binding domain (PTB)"/>
    <property type="match status" value="1"/>
</dbReference>
<dbReference type="PROSITE" id="PS50105">
    <property type="entry name" value="SAM_DOMAIN"/>
    <property type="match status" value="1"/>
</dbReference>
<feature type="compositionally biased region" description="Polar residues" evidence="3">
    <location>
        <begin position="633"/>
        <end position="644"/>
    </location>
</feature>
<feature type="region of interest" description="Disordered" evidence="3">
    <location>
        <begin position="103"/>
        <end position="187"/>
    </location>
</feature>
<evidence type="ECO:0000259" key="4">
    <source>
        <dbReference type="PROSITE" id="PS50002"/>
    </source>
</evidence>
<dbReference type="PROSITE" id="PS50003">
    <property type="entry name" value="PH_DOMAIN"/>
    <property type="match status" value="1"/>
</dbReference>
<dbReference type="OrthoDB" id="73680at2759"/>
<feature type="domain" description="SH3" evidence="4">
    <location>
        <begin position="31"/>
        <end position="95"/>
    </location>
</feature>
<dbReference type="FunFam" id="1.10.150.50:FF:000082">
    <property type="entry name" value="Polarized growth protein boi2"/>
    <property type="match status" value="1"/>
</dbReference>
<evidence type="ECO:0000259" key="6">
    <source>
        <dbReference type="PROSITE" id="PS50105"/>
    </source>
</evidence>
<dbReference type="SMART" id="SM00326">
    <property type="entry name" value="SH3"/>
    <property type="match status" value="1"/>
</dbReference>
<dbReference type="PANTHER" id="PTHR12092:SF16">
    <property type="entry name" value="PH DOMAIN-CONTAINING PROTEIN"/>
    <property type="match status" value="1"/>
</dbReference>
<dbReference type="AlphaFoldDB" id="A0A5N6L0F4"/>
<proteinExistence type="predicted"/>
<dbReference type="Pfam" id="PF07647">
    <property type="entry name" value="SAM_2"/>
    <property type="match status" value="1"/>
</dbReference>
<dbReference type="SUPFAM" id="SSF50044">
    <property type="entry name" value="SH3-domain"/>
    <property type="match status" value="1"/>
</dbReference>
<comment type="caution">
    <text evidence="7">The sequence shown here is derived from an EMBL/GenBank/DDBJ whole genome shotgun (WGS) entry which is preliminary data.</text>
</comment>
<dbReference type="Gene3D" id="2.30.30.40">
    <property type="entry name" value="SH3 Domains"/>
    <property type="match status" value="1"/>
</dbReference>
<dbReference type="CDD" id="cd09535">
    <property type="entry name" value="SAM_BOI-like_fungal"/>
    <property type="match status" value="1"/>
</dbReference>
<feature type="compositionally biased region" description="Basic and acidic residues" evidence="3">
    <location>
        <begin position="484"/>
        <end position="496"/>
    </location>
</feature>
<feature type="compositionally biased region" description="Low complexity" evidence="3">
    <location>
        <begin position="406"/>
        <end position="417"/>
    </location>
</feature>
<evidence type="ECO:0000256" key="1">
    <source>
        <dbReference type="ARBA" id="ARBA00022443"/>
    </source>
</evidence>
<feature type="compositionally biased region" description="Polar residues" evidence="3">
    <location>
        <begin position="221"/>
        <end position="230"/>
    </location>
</feature>
<feature type="region of interest" description="Disordered" evidence="3">
    <location>
        <begin position="857"/>
        <end position="989"/>
    </location>
</feature>
<dbReference type="Pfam" id="PF00169">
    <property type="entry name" value="PH"/>
    <property type="match status" value="1"/>
</dbReference>
<evidence type="ECO:0000313" key="7">
    <source>
        <dbReference type="EMBL" id="KAB8446253.1"/>
    </source>
</evidence>
<feature type="compositionally biased region" description="Polar residues" evidence="3">
    <location>
        <begin position="604"/>
        <end position="625"/>
    </location>
</feature>
<feature type="region of interest" description="Disordered" evidence="3">
    <location>
        <begin position="321"/>
        <end position="428"/>
    </location>
</feature>
<evidence type="ECO:0000256" key="3">
    <source>
        <dbReference type="SAM" id="MobiDB-lite"/>
    </source>
</evidence>
<dbReference type="InterPro" id="IPR011993">
    <property type="entry name" value="PH-like_dom_sf"/>
</dbReference>
<dbReference type="SUPFAM" id="SSF50729">
    <property type="entry name" value="PH domain-like"/>
    <property type="match status" value="1"/>
</dbReference>
<feature type="domain" description="PH" evidence="5">
    <location>
        <begin position="675"/>
        <end position="838"/>
    </location>
</feature>
<dbReference type="Gene3D" id="1.10.150.50">
    <property type="entry name" value="Transcription Factor, Ets-1"/>
    <property type="match status" value="1"/>
</dbReference>
<dbReference type="EMBL" id="VIBQ01000038">
    <property type="protein sequence ID" value="KAB8446253.1"/>
    <property type="molecule type" value="Genomic_DNA"/>
</dbReference>
<dbReference type="Pfam" id="PF00018">
    <property type="entry name" value="SH3_1"/>
    <property type="match status" value="1"/>
</dbReference>
<dbReference type="InterPro" id="IPR001452">
    <property type="entry name" value="SH3_domain"/>
</dbReference>
<feature type="compositionally biased region" description="Polar residues" evidence="3">
    <location>
        <begin position="131"/>
        <end position="140"/>
    </location>
</feature>
<evidence type="ECO:0008006" key="9">
    <source>
        <dbReference type="Google" id="ProtNLM"/>
    </source>
</evidence>
<sequence>MAAPQTAQKASPGDILLVIRAFRLPLRSLTIEPTDLCSTDEFAARSPDEITLHKGDRVELIERDDDFNDGWYLGRHIPTNHTGLFPEVYTILAPQATLASRTPPVAVAPATQEQSTSAADDNLRPGPQPTPFGSRQPSETTEGEPSPMSENSGTHTPVVPPAGQDSSSSTRRVPTAGRDSNQSSTVMTETLSVIDEHITDLHKPVRSRSPFARRETHDTTSEYSANHSESRLSYIQGSESEAEEEAAPTEKQVMQWSPHRVAEYLEDNGVERRHCDVFIEQELSGEVILAMDQATLFMKELDLGPIGRRLKTWQRIKALQDAVKNSSTPTGSAKDSPRGNRMSSQQYPLSHSPRPSAASVRSLGHARRQSSIDQAISESPSDITPNSAHAQHGSLDKGWTMINSTSRASSSAQQQQRPFSTAHGSSLSADTVQGDKFIFAHSATTSQLSLATPGPSSTGDDRGYISSVDADAKQRRVLQKKHSSGHDRTASHESGRRRLSFFGKKSSRPQSPARGVDAANGPAESPVIGMDGTSRQMDGHRVVSEPGMDLVSPTRYEDTQVPSSQSPETGRERSATVTSAGRKGLRAISDAITGKERSFFKPSVDTSIPTTASQSPRSSTPSGASKSLDFEDANQSQYSTSTTGPVVPPRRKDKKQTSAYLRGLEKKSPQEQMVGCDYSGWMKKKSSNLMTNWKPRLFVLRGRRLSYYYSDTDTEEKGLIDISGHRVLSADNERLTGLHASLTGATASPTSPSLTSGSAFNSPTIANGESAGVSPITPSSTTNSTPKDGGPGFIFKLVPPRSGMSRAVNFTKPTVHYFAVPSVEEGRLWMAALMKATIDRDDTVDVVTTYQQKTISLAKARARKERPPALKNLDEEDDQAAAGGAESQNVAPESAGGYETAPSISGTTATDETKPSRENAQTESQIVEVTDLETPASPSGLTSLRMSKRMSSTRRTTSHGSATGLGIEGLSENGLESPIKDRMNNAGLW</sequence>
<feature type="compositionally biased region" description="Polar residues" evidence="3">
    <location>
        <begin position="369"/>
        <end position="389"/>
    </location>
</feature>
<dbReference type="SUPFAM" id="SSF47769">
    <property type="entry name" value="SAM/Pointed domain"/>
    <property type="match status" value="1"/>
</dbReference>
<gene>
    <name evidence="7" type="ORF">FH972_025234</name>
</gene>
<evidence type="ECO:0000256" key="2">
    <source>
        <dbReference type="PROSITE-ProRule" id="PRU00192"/>
    </source>
</evidence>
<dbReference type="GO" id="GO:0030036">
    <property type="term" value="P:actin cytoskeleton organization"/>
    <property type="evidence" value="ECO:0007669"/>
    <property type="project" value="TreeGrafter"/>
</dbReference>
<dbReference type="InterPro" id="IPR036028">
    <property type="entry name" value="SH3-like_dom_sf"/>
</dbReference>
<accession>A0A5N6L0F4</accession>
<dbReference type="GO" id="GO:0005886">
    <property type="term" value="C:plasma membrane"/>
    <property type="evidence" value="ECO:0007669"/>
    <property type="project" value="TreeGrafter"/>
</dbReference>
<dbReference type="SMART" id="SM00454">
    <property type="entry name" value="SAM"/>
    <property type="match status" value="1"/>
</dbReference>
<evidence type="ECO:0000313" key="8">
    <source>
        <dbReference type="Proteomes" id="UP000327013"/>
    </source>
</evidence>
<dbReference type="SMART" id="SM00233">
    <property type="entry name" value="PH"/>
    <property type="match status" value="1"/>
</dbReference>
<name>A0A5N6L0F4_9ROSI</name>
<reference evidence="7 8" key="1">
    <citation type="submission" date="2019-06" db="EMBL/GenBank/DDBJ databases">
        <title>A chromosomal-level reference genome of Carpinus fangiana (Coryloideae, Betulaceae).</title>
        <authorList>
            <person name="Yang X."/>
            <person name="Wang Z."/>
            <person name="Zhang L."/>
            <person name="Hao G."/>
            <person name="Liu J."/>
            <person name="Yang Y."/>
        </authorList>
    </citation>
    <scope>NUCLEOTIDE SEQUENCE [LARGE SCALE GENOMIC DNA]</scope>
    <source>
        <strain evidence="7">Cfa_2016G</strain>
        <tissue evidence="7">Leaf</tissue>
    </source>
</reference>
<keyword evidence="8" id="KW-1185">Reference proteome</keyword>
<dbReference type="PANTHER" id="PTHR12092">
    <property type="entry name" value="PLECKSTRIN"/>
    <property type="match status" value="1"/>
</dbReference>
<feature type="compositionally biased region" description="Polar residues" evidence="3">
    <location>
        <begin position="418"/>
        <end position="428"/>
    </location>
</feature>
<feature type="compositionally biased region" description="Polar residues" evidence="3">
    <location>
        <begin position="323"/>
        <end position="333"/>
    </location>
</feature>
<protein>
    <recommendedName>
        <fullName evidence="9">SAM domain-containing protein</fullName>
    </recommendedName>
</protein>
<dbReference type="PROSITE" id="PS50002">
    <property type="entry name" value="SH3"/>
    <property type="match status" value="1"/>
</dbReference>
<feature type="region of interest" description="Disordered" evidence="3">
    <location>
        <begin position="204"/>
        <end position="230"/>
    </location>
</feature>
<feature type="compositionally biased region" description="Polar residues" evidence="3">
    <location>
        <begin position="918"/>
        <end position="927"/>
    </location>
</feature>
<feature type="domain" description="SAM" evidence="6">
    <location>
        <begin position="256"/>
        <end position="322"/>
    </location>
</feature>
<feature type="region of interest" description="Disordered" evidence="3">
    <location>
        <begin position="768"/>
        <end position="788"/>
    </location>
</feature>